<dbReference type="InterPro" id="IPR024654">
    <property type="entry name" value="Calcineurin-like_PHP_lpxH"/>
</dbReference>
<dbReference type="PANTHER" id="PTHR42850">
    <property type="entry name" value="METALLOPHOSPHOESTERASE"/>
    <property type="match status" value="1"/>
</dbReference>
<dbReference type="OrthoDB" id="9813918at2"/>
<dbReference type="EMBL" id="FMAO01000001">
    <property type="protein sequence ID" value="SCB75926.1"/>
    <property type="molecule type" value="Genomic_DNA"/>
</dbReference>
<gene>
    <name evidence="3" type="ORF">GA0061074_101243</name>
</gene>
<dbReference type="InterPro" id="IPR011152">
    <property type="entry name" value="Pesterase_MJ0912"/>
</dbReference>
<evidence type="ECO:0000313" key="3">
    <source>
        <dbReference type="EMBL" id="SCB75926.1"/>
    </source>
</evidence>
<organism evidence="3 4">
    <name type="scientific">Weissella bombi</name>
    <dbReference type="NCBI Taxonomy" id="1505725"/>
    <lineage>
        <taxon>Bacteria</taxon>
        <taxon>Bacillati</taxon>
        <taxon>Bacillota</taxon>
        <taxon>Bacilli</taxon>
        <taxon>Lactobacillales</taxon>
        <taxon>Lactobacillaceae</taxon>
        <taxon>Weissella</taxon>
    </lineage>
</organism>
<dbReference type="AlphaFoldDB" id="A0A1C3Z0N4"/>
<dbReference type="STRING" id="1505725.GA0061074_101243"/>
<accession>A0A1C3Z0N4</accession>
<dbReference type="Pfam" id="PF12850">
    <property type="entry name" value="Metallophos_2"/>
    <property type="match status" value="1"/>
</dbReference>
<dbReference type="RefSeq" id="WP_092461281.1">
    <property type="nucleotide sequence ID" value="NZ_BJEE01000002.1"/>
</dbReference>
<evidence type="ECO:0000256" key="1">
    <source>
        <dbReference type="ARBA" id="ARBA00008950"/>
    </source>
</evidence>
<protein>
    <submittedName>
        <fullName evidence="3">Phosphoesterase, MJ0936 family</fullName>
    </submittedName>
</protein>
<evidence type="ECO:0000259" key="2">
    <source>
        <dbReference type="Pfam" id="PF12850"/>
    </source>
</evidence>
<dbReference type="PANTHER" id="PTHR42850:SF2">
    <property type="entry name" value="BLL5683 PROTEIN"/>
    <property type="match status" value="1"/>
</dbReference>
<dbReference type="Proteomes" id="UP000199268">
    <property type="component" value="Unassembled WGS sequence"/>
</dbReference>
<reference evidence="4" key="1">
    <citation type="submission" date="2016-08" db="EMBL/GenBank/DDBJ databases">
        <authorList>
            <person name="Varghese N."/>
            <person name="Submissions Spin"/>
        </authorList>
    </citation>
    <scope>NUCLEOTIDE SEQUENCE [LARGE SCALE GENOMIC DNA]</scope>
    <source>
        <strain evidence="4">R-53094</strain>
    </source>
</reference>
<evidence type="ECO:0000313" key="4">
    <source>
        <dbReference type="Proteomes" id="UP000199268"/>
    </source>
</evidence>
<dbReference type="PIRSF" id="PIRSF000883">
    <property type="entry name" value="Pesterase_MJ0912"/>
    <property type="match status" value="1"/>
</dbReference>
<dbReference type="SUPFAM" id="SSF56300">
    <property type="entry name" value="Metallo-dependent phosphatases"/>
    <property type="match status" value="1"/>
</dbReference>
<comment type="similarity">
    <text evidence="1">Belongs to the metallophosphoesterase superfamily. YfcE family.</text>
</comment>
<sequence length="281" mass="31835">MKRRIAVLSDIHGNLTALNAVADDMMQQEISDCWFLGDLVMPGPATNVLFDKLKQLNTSVYIRGNWDDCFLRVKDHIVGNHLDDPSDVYIGMLGQYVAKYMNQSNEQSLRSFPIHMIKNINGLSINLSHNLNDLNSGPALLAEADTDHFDALFLDNHIDIAIYGHVHHQMLRYSSHDQLIINPGSIGQPFFKHATLNQDRRAQYAILEIDDQGLANVTFRKIAYDLSEELARAKEAGVPYTNLYQEILFDGVAHTHDDELLAKVNQKFNYVSQLQQLITQS</sequence>
<dbReference type="GO" id="GO:0016791">
    <property type="term" value="F:phosphatase activity"/>
    <property type="evidence" value="ECO:0007669"/>
    <property type="project" value="TreeGrafter"/>
</dbReference>
<proteinExistence type="inferred from homology"/>
<dbReference type="Gene3D" id="3.60.21.10">
    <property type="match status" value="1"/>
</dbReference>
<dbReference type="InterPro" id="IPR050126">
    <property type="entry name" value="Ap4A_hydrolase"/>
</dbReference>
<dbReference type="GO" id="GO:0005737">
    <property type="term" value="C:cytoplasm"/>
    <property type="evidence" value="ECO:0007669"/>
    <property type="project" value="TreeGrafter"/>
</dbReference>
<feature type="domain" description="Calcineurin-like phosphoesterase" evidence="2">
    <location>
        <begin position="4"/>
        <end position="211"/>
    </location>
</feature>
<dbReference type="InterPro" id="IPR029052">
    <property type="entry name" value="Metallo-depent_PP-like"/>
</dbReference>
<name>A0A1C3Z0N4_9LACO</name>
<keyword evidence="4" id="KW-1185">Reference proteome</keyword>